<proteinExistence type="predicted"/>
<dbReference type="AlphaFoldDB" id="A0A4C1Z5S5"/>
<comment type="caution">
    <text evidence="1">The sequence shown here is derived from an EMBL/GenBank/DDBJ whole genome shotgun (WGS) entry which is preliminary data.</text>
</comment>
<accession>A0A4C1Z5S5</accession>
<gene>
    <name evidence="1" type="ORF">EVAR_60109_1</name>
</gene>
<keyword evidence="2" id="KW-1185">Reference proteome</keyword>
<reference evidence="1 2" key="1">
    <citation type="journal article" date="2019" name="Commun. Biol.">
        <title>The bagworm genome reveals a unique fibroin gene that provides high tensile strength.</title>
        <authorList>
            <person name="Kono N."/>
            <person name="Nakamura H."/>
            <person name="Ohtoshi R."/>
            <person name="Tomita M."/>
            <person name="Numata K."/>
            <person name="Arakawa K."/>
        </authorList>
    </citation>
    <scope>NUCLEOTIDE SEQUENCE [LARGE SCALE GENOMIC DNA]</scope>
</reference>
<organism evidence="1 2">
    <name type="scientific">Eumeta variegata</name>
    <name type="common">Bagworm moth</name>
    <name type="synonym">Eumeta japonica</name>
    <dbReference type="NCBI Taxonomy" id="151549"/>
    <lineage>
        <taxon>Eukaryota</taxon>
        <taxon>Metazoa</taxon>
        <taxon>Ecdysozoa</taxon>
        <taxon>Arthropoda</taxon>
        <taxon>Hexapoda</taxon>
        <taxon>Insecta</taxon>
        <taxon>Pterygota</taxon>
        <taxon>Neoptera</taxon>
        <taxon>Endopterygota</taxon>
        <taxon>Lepidoptera</taxon>
        <taxon>Glossata</taxon>
        <taxon>Ditrysia</taxon>
        <taxon>Tineoidea</taxon>
        <taxon>Psychidae</taxon>
        <taxon>Oiketicinae</taxon>
        <taxon>Eumeta</taxon>
    </lineage>
</organism>
<dbReference type="EMBL" id="BGZK01001577">
    <property type="protein sequence ID" value="GBP82662.1"/>
    <property type="molecule type" value="Genomic_DNA"/>
</dbReference>
<name>A0A4C1Z5S5_EUMVA</name>
<dbReference type="Proteomes" id="UP000299102">
    <property type="component" value="Unassembled WGS sequence"/>
</dbReference>
<evidence type="ECO:0000313" key="1">
    <source>
        <dbReference type="EMBL" id="GBP82662.1"/>
    </source>
</evidence>
<protein>
    <submittedName>
        <fullName evidence="1">Uncharacterized protein</fullName>
    </submittedName>
</protein>
<evidence type="ECO:0000313" key="2">
    <source>
        <dbReference type="Proteomes" id="UP000299102"/>
    </source>
</evidence>
<sequence>MLQLRMSTCEETRTHSVYPIHELHYNIYVYLTSMYRHFDMSEIILLRRSMEMHTVYRYRVNDRPTGVTLSVHSAFNRSLADYNAWTQTGRTSLATYTVAS</sequence>